<dbReference type="OrthoDB" id="10251741at2759"/>
<dbReference type="PROSITE" id="PS50294">
    <property type="entry name" value="WD_REPEATS_REGION"/>
    <property type="match status" value="1"/>
</dbReference>
<dbReference type="GO" id="GO:0003735">
    <property type="term" value="F:structural constituent of ribosome"/>
    <property type="evidence" value="ECO:0007669"/>
    <property type="project" value="InterPro"/>
</dbReference>
<dbReference type="GO" id="GO:0006412">
    <property type="term" value="P:translation"/>
    <property type="evidence" value="ECO:0007669"/>
    <property type="project" value="InterPro"/>
</dbReference>
<dbReference type="GeneID" id="4701373"/>
<dbReference type="PROSITE" id="PS50082">
    <property type="entry name" value="WD_REPEATS_2"/>
    <property type="match status" value="3"/>
</dbReference>
<comment type="similarity">
    <text evidence="1">Belongs to the bacterial ribosomal protein bL32 family.</text>
</comment>
<dbReference type="InterPro" id="IPR051510">
    <property type="entry name" value="SKI8"/>
</dbReference>
<dbReference type="PROSITE" id="PS00678">
    <property type="entry name" value="WD_REPEATS_1"/>
    <property type="match status" value="1"/>
</dbReference>
<dbReference type="Gene3D" id="2.130.10.10">
    <property type="entry name" value="YVTN repeat-like/Quinoprotein amine dehydrogenase"/>
    <property type="match status" value="1"/>
</dbReference>
<dbReference type="InterPro" id="IPR001680">
    <property type="entry name" value="WD40_rpt"/>
</dbReference>
<evidence type="ECO:0000256" key="1">
    <source>
        <dbReference type="ARBA" id="ARBA00008560"/>
    </source>
</evidence>
<dbReference type="GO" id="GO:0005634">
    <property type="term" value="C:nucleus"/>
    <property type="evidence" value="ECO:0007669"/>
    <property type="project" value="TreeGrafter"/>
</dbReference>
<dbReference type="SMART" id="SM00320">
    <property type="entry name" value="WD40"/>
    <property type="match status" value="7"/>
</dbReference>
<feature type="repeat" description="WD" evidence="6">
    <location>
        <begin position="280"/>
        <end position="321"/>
    </location>
</feature>
<dbReference type="eggNOG" id="KOG4080">
    <property type="taxonomic scope" value="Eukaryota"/>
</dbReference>
<keyword evidence="8" id="KW-1185">Reference proteome</keyword>
<dbReference type="Pfam" id="PF01783">
    <property type="entry name" value="Ribosomal_L32p"/>
    <property type="match status" value="1"/>
</dbReference>
<keyword evidence="2 6" id="KW-0853">WD repeat</keyword>
<feature type="repeat" description="WD" evidence="6">
    <location>
        <begin position="204"/>
        <end position="229"/>
    </location>
</feature>
<name>A1CQM4_ASPCL</name>
<dbReference type="InterPro" id="IPR002677">
    <property type="entry name" value="Ribosomal_bL32"/>
</dbReference>
<dbReference type="InterPro" id="IPR015943">
    <property type="entry name" value="WD40/YVTN_repeat-like_dom_sf"/>
</dbReference>
<evidence type="ECO:0000313" key="8">
    <source>
        <dbReference type="Proteomes" id="UP000006701"/>
    </source>
</evidence>
<evidence type="ECO:0000256" key="6">
    <source>
        <dbReference type="PROSITE-ProRule" id="PRU00221"/>
    </source>
</evidence>
<dbReference type="InterPro" id="IPR011332">
    <property type="entry name" value="Ribosomal_zn-bd"/>
</dbReference>
<dbReference type="NCBIfam" id="TIGR01031">
    <property type="entry name" value="rpmF_bact"/>
    <property type="match status" value="1"/>
</dbReference>
<dbReference type="Pfam" id="PF00400">
    <property type="entry name" value="WD40"/>
    <property type="match status" value="4"/>
</dbReference>
<sequence length="404" mass="42847">MFPRVLLSSEPISSSAAVRWSRFLQGSPSLSHQFLRPAAFSLAIPGVISDIWDSVLRAVPKKKTSHMKKRHRQMAGKALKDVKSLNTCSGCGQVKRAHVLCPHCVEAHLIDIFSLAVADRQILSASGATALKVHSTADPDFPLIQSIEGAHAVGCHHLVTNGKGSRAVSVGFAGEIHVWACQEGTWSKDDPISGGMEGAAGTWAVALSEDGQFLAGVNQDGHIKVWDLDAKGGLIRDYETKGSFGTCLDMSADGRFIASGHENGSVYIFSTDSGRMPFSLSGLVKPVRAVAFSPGGKLLAAAGDSKVIVLYDTSSGEQVANLSGHSAWILSLAWSNTGEYLLSGSFDGKVKVWSIDTRSCVATHSETEKAVWSVKWLSKVGKSEGFATAGASRSIAFYREATGG</sequence>
<dbReference type="SUPFAM" id="SSF50978">
    <property type="entry name" value="WD40 repeat-like"/>
    <property type="match status" value="1"/>
</dbReference>
<dbReference type="Proteomes" id="UP000006701">
    <property type="component" value="Unassembled WGS sequence"/>
</dbReference>
<keyword evidence="5" id="KW-0687">Ribonucleoprotein</keyword>
<keyword evidence="4" id="KW-0689">Ribosomal protein</keyword>
<dbReference type="RefSeq" id="XP_001269371.1">
    <property type="nucleotide sequence ID" value="XM_001269370.1"/>
</dbReference>
<evidence type="ECO:0000313" key="7">
    <source>
        <dbReference type="EMBL" id="EAW07945.1"/>
    </source>
</evidence>
<proteinExistence type="inferred from homology"/>
<dbReference type="SUPFAM" id="SSF57829">
    <property type="entry name" value="Zn-binding ribosomal proteins"/>
    <property type="match status" value="1"/>
</dbReference>
<organism evidence="7 8">
    <name type="scientific">Aspergillus clavatus (strain ATCC 1007 / CBS 513.65 / DSM 816 / NCTC 3887 / NRRL 1 / QM 1276 / 107)</name>
    <dbReference type="NCBI Taxonomy" id="344612"/>
    <lineage>
        <taxon>Eukaryota</taxon>
        <taxon>Fungi</taxon>
        <taxon>Dikarya</taxon>
        <taxon>Ascomycota</taxon>
        <taxon>Pezizomycotina</taxon>
        <taxon>Eurotiomycetes</taxon>
        <taxon>Eurotiomycetidae</taxon>
        <taxon>Eurotiales</taxon>
        <taxon>Aspergillaceae</taxon>
        <taxon>Aspergillus</taxon>
        <taxon>Aspergillus subgen. Fumigati</taxon>
    </lineage>
</organism>
<reference evidence="7 8" key="1">
    <citation type="journal article" date="2008" name="PLoS Genet.">
        <title>Genomic islands in the pathogenic filamentous fungus Aspergillus fumigatus.</title>
        <authorList>
            <person name="Fedorova N.D."/>
            <person name="Khaldi N."/>
            <person name="Joardar V.S."/>
            <person name="Maiti R."/>
            <person name="Amedeo P."/>
            <person name="Anderson M.J."/>
            <person name="Crabtree J."/>
            <person name="Silva J.C."/>
            <person name="Badger J.H."/>
            <person name="Albarraq A."/>
            <person name="Angiuoli S."/>
            <person name="Bussey H."/>
            <person name="Bowyer P."/>
            <person name="Cotty P.J."/>
            <person name="Dyer P.S."/>
            <person name="Egan A."/>
            <person name="Galens K."/>
            <person name="Fraser-Liggett C.M."/>
            <person name="Haas B.J."/>
            <person name="Inman J.M."/>
            <person name="Kent R."/>
            <person name="Lemieux S."/>
            <person name="Malavazi I."/>
            <person name="Orvis J."/>
            <person name="Roemer T."/>
            <person name="Ronning C.M."/>
            <person name="Sundaram J.P."/>
            <person name="Sutton G."/>
            <person name="Turner G."/>
            <person name="Venter J.C."/>
            <person name="White O.R."/>
            <person name="Whitty B.R."/>
            <person name="Youngman P."/>
            <person name="Wolfe K.H."/>
            <person name="Goldman G.H."/>
            <person name="Wortman J.R."/>
            <person name="Jiang B."/>
            <person name="Denning D.W."/>
            <person name="Nierman W.C."/>
        </authorList>
    </citation>
    <scope>NUCLEOTIDE SEQUENCE [LARGE SCALE GENOMIC DNA]</scope>
    <source>
        <strain evidence="8">ATCC 1007 / CBS 513.65 / DSM 816 / NCTC 3887 / NRRL 1</strain>
    </source>
</reference>
<dbReference type="eggNOG" id="KOG4155">
    <property type="taxonomic scope" value="Eukaryota"/>
</dbReference>
<dbReference type="HAMAP" id="MF_00340">
    <property type="entry name" value="Ribosomal_bL32"/>
    <property type="match status" value="1"/>
</dbReference>
<dbReference type="InterPro" id="IPR019775">
    <property type="entry name" value="WD40_repeat_CS"/>
</dbReference>
<dbReference type="InterPro" id="IPR036322">
    <property type="entry name" value="WD40_repeat_dom_sf"/>
</dbReference>
<dbReference type="VEuPathDB" id="FungiDB:ACLA_026620"/>
<feature type="repeat" description="WD" evidence="6">
    <location>
        <begin position="322"/>
        <end position="363"/>
    </location>
</feature>
<evidence type="ECO:0000256" key="3">
    <source>
        <dbReference type="ARBA" id="ARBA00022737"/>
    </source>
</evidence>
<evidence type="ECO:0000256" key="2">
    <source>
        <dbReference type="ARBA" id="ARBA00022574"/>
    </source>
</evidence>
<dbReference type="AlphaFoldDB" id="A1CQM4"/>
<gene>
    <name evidence="7" type="ORF">ACLA_026620</name>
</gene>
<dbReference type="HOGENOM" id="CLU_000288_57_11_1"/>
<dbReference type="KEGG" id="act:ACLA_026620"/>
<dbReference type="OMA" id="LDSSMCL"/>
<keyword evidence="3" id="KW-0677">Repeat</keyword>
<protein>
    <submittedName>
        <fullName evidence="7">WD domain protein</fullName>
    </submittedName>
</protein>
<dbReference type="EMBL" id="DS027059">
    <property type="protein sequence ID" value="EAW07945.1"/>
    <property type="molecule type" value="Genomic_DNA"/>
</dbReference>
<evidence type="ECO:0000256" key="5">
    <source>
        <dbReference type="ARBA" id="ARBA00023274"/>
    </source>
</evidence>
<dbReference type="PANTHER" id="PTHR44090:SF1">
    <property type="entry name" value="SUPERKILLER COMPLEX PROTEIN 8"/>
    <property type="match status" value="1"/>
</dbReference>
<accession>A1CQM4</accession>
<dbReference type="GO" id="GO:0015934">
    <property type="term" value="C:large ribosomal subunit"/>
    <property type="evidence" value="ECO:0007669"/>
    <property type="project" value="InterPro"/>
</dbReference>
<dbReference type="STRING" id="344612.A1CQM4"/>
<dbReference type="PANTHER" id="PTHR44090">
    <property type="entry name" value="WD REPEAT-CONTAINING PROTEIN 61"/>
    <property type="match status" value="1"/>
</dbReference>
<evidence type="ECO:0000256" key="4">
    <source>
        <dbReference type="ARBA" id="ARBA00022980"/>
    </source>
</evidence>